<dbReference type="EMBL" id="JBHSCN010000005">
    <property type="protein sequence ID" value="MFC4243837.1"/>
    <property type="molecule type" value="Genomic_DNA"/>
</dbReference>
<feature type="transmembrane region" description="Helical" evidence="2">
    <location>
        <begin position="126"/>
        <end position="144"/>
    </location>
</feature>
<feature type="transmembrane region" description="Helical" evidence="2">
    <location>
        <begin position="150"/>
        <end position="168"/>
    </location>
</feature>
<organism evidence="3 4">
    <name type="scientific">Gryllotalpicola reticulitermitis</name>
    <dbReference type="NCBI Taxonomy" id="1184153"/>
    <lineage>
        <taxon>Bacteria</taxon>
        <taxon>Bacillati</taxon>
        <taxon>Actinomycetota</taxon>
        <taxon>Actinomycetes</taxon>
        <taxon>Micrococcales</taxon>
        <taxon>Microbacteriaceae</taxon>
        <taxon>Gryllotalpicola</taxon>
    </lineage>
</organism>
<sequence length="346" mass="36544">MITADGTRESVHAFAQAVRDALADLPADEVDELTDGLEADLTERADEVGGTDAFGDPTLYADELRASAGLPPRSETPRRSIARELRAAIVASSAALANRLRANPLASWLLDIAVALRPLWWAARGWAVWQLVTLVVWHTSYGLIPVYESVSANAGQWLILLALVIVSVQWGRGRWLPRRWAPALTVLANVGTVLVILPVAAFAVNDSHASYVYASSAESQPAATGLYSSGQQVFNIYAYGADGQPLDNVRLYDQDGHPLYTVPDPSSASAFTVSDNGNAYDTTRSPLADGLLGWAVYPLANSGGSTPPAPYAHVQPLSGSASATPTPTPTPRATPTPTPTPSGAHG</sequence>
<evidence type="ECO:0000256" key="1">
    <source>
        <dbReference type="SAM" id="MobiDB-lite"/>
    </source>
</evidence>
<dbReference type="Proteomes" id="UP001595900">
    <property type="component" value="Unassembled WGS sequence"/>
</dbReference>
<comment type="caution">
    <text evidence="3">The sequence shown here is derived from an EMBL/GenBank/DDBJ whole genome shotgun (WGS) entry which is preliminary data.</text>
</comment>
<keyword evidence="4" id="KW-1185">Reference proteome</keyword>
<reference evidence="4" key="1">
    <citation type="journal article" date="2019" name="Int. J. Syst. Evol. Microbiol.">
        <title>The Global Catalogue of Microorganisms (GCM) 10K type strain sequencing project: providing services to taxonomists for standard genome sequencing and annotation.</title>
        <authorList>
            <consortium name="The Broad Institute Genomics Platform"/>
            <consortium name="The Broad Institute Genome Sequencing Center for Infectious Disease"/>
            <person name="Wu L."/>
            <person name="Ma J."/>
        </authorList>
    </citation>
    <scope>NUCLEOTIDE SEQUENCE [LARGE SCALE GENOMIC DNA]</scope>
    <source>
        <strain evidence="4">CGMCC 1.10363</strain>
    </source>
</reference>
<feature type="region of interest" description="Disordered" evidence="1">
    <location>
        <begin position="308"/>
        <end position="346"/>
    </location>
</feature>
<evidence type="ECO:0000313" key="3">
    <source>
        <dbReference type="EMBL" id="MFC4243837.1"/>
    </source>
</evidence>
<feature type="compositionally biased region" description="Pro residues" evidence="1">
    <location>
        <begin position="326"/>
        <end position="340"/>
    </location>
</feature>
<proteinExistence type="predicted"/>
<evidence type="ECO:0000313" key="4">
    <source>
        <dbReference type="Proteomes" id="UP001595900"/>
    </source>
</evidence>
<accession>A0ABV8Q8S1</accession>
<keyword evidence="2" id="KW-1133">Transmembrane helix</keyword>
<keyword evidence="2" id="KW-0812">Transmembrane</keyword>
<feature type="transmembrane region" description="Helical" evidence="2">
    <location>
        <begin position="180"/>
        <end position="204"/>
    </location>
</feature>
<evidence type="ECO:0000256" key="2">
    <source>
        <dbReference type="SAM" id="Phobius"/>
    </source>
</evidence>
<keyword evidence="2" id="KW-0472">Membrane</keyword>
<protein>
    <submittedName>
        <fullName evidence="3">Uncharacterized protein</fullName>
    </submittedName>
</protein>
<gene>
    <name evidence="3" type="ORF">ACFOYW_10660</name>
</gene>
<name>A0ABV8Q8S1_9MICO</name>
<dbReference type="RefSeq" id="WP_390228915.1">
    <property type="nucleotide sequence ID" value="NZ_JBHSCN010000005.1"/>
</dbReference>